<organism evidence="2 3">
    <name type="scientific">Ralstonia solanacearum</name>
    <name type="common">Pseudomonas solanacearum</name>
    <dbReference type="NCBI Taxonomy" id="305"/>
    <lineage>
        <taxon>Bacteria</taxon>
        <taxon>Pseudomonadati</taxon>
        <taxon>Pseudomonadota</taxon>
        <taxon>Betaproteobacteria</taxon>
        <taxon>Burkholderiales</taxon>
        <taxon>Burkholderiaceae</taxon>
        <taxon>Ralstonia</taxon>
        <taxon>Ralstonia solanacearum species complex</taxon>
    </lineage>
</organism>
<keyword evidence="1" id="KW-1133">Transmembrane helix</keyword>
<dbReference type="RefSeq" id="WP_271656736.1">
    <property type="nucleotide sequence ID" value="NZ_JAIVFG010000022.1"/>
</dbReference>
<gene>
    <name evidence="2" type="ORF">LBW59_13905</name>
</gene>
<evidence type="ECO:0000313" key="3">
    <source>
        <dbReference type="Proteomes" id="UP001144050"/>
    </source>
</evidence>
<reference evidence="2" key="1">
    <citation type="submission" date="2021-09" db="EMBL/GenBank/DDBJ databases">
        <title>Genomic analysis of Ralstonia spp.</title>
        <authorList>
            <person name="Aburjaile F."/>
            <person name="Ariute J.C."/>
            <person name="Pais A.K.L."/>
            <person name="Albuquerque G.M.R."/>
            <person name="Silva A.M.F."/>
            <person name="Brenig B."/>
            <person name="Azevedo V."/>
            <person name="Matiuzzi M."/>
            <person name="Ramos R."/>
            <person name="Goes-Neto A."/>
            <person name="Soares S."/>
            <person name="Iseppon A.M.B."/>
            <person name="Souza E."/>
            <person name="Gama M."/>
        </authorList>
    </citation>
    <scope>NUCLEOTIDE SEQUENCE</scope>
    <source>
        <strain evidence="2">CCRMRs91</strain>
    </source>
</reference>
<evidence type="ECO:0008006" key="4">
    <source>
        <dbReference type="Google" id="ProtNLM"/>
    </source>
</evidence>
<keyword evidence="1" id="KW-0472">Membrane</keyword>
<dbReference type="AlphaFoldDB" id="A0AAW5ZR01"/>
<dbReference type="EMBL" id="JAIVFG010000022">
    <property type="protein sequence ID" value="MDB0571858.1"/>
    <property type="molecule type" value="Genomic_DNA"/>
</dbReference>
<comment type="caution">
    <text evidence="2">The sequence shown here is derived from an EMBL/GenBank/DDBJ whole genome shotgun (WGS) entry which is preliminary data.</text>
</comment>
<feature type="transmembrane region" description="Helical" evidence="1">
    <location>
        <begin position="72"/>
        <end position="92"/>
    </location>
</feature>
<dbReference type="Proteomes" id="UP001144050">
    <property type="component" value="Unassembled WGS sequence"/>
</dbReference>
<protein>
    <recommendedName>
        <fullName evidence="4">Transmembrane protein</fullName>
    </recommendedName>
</protein>
<evidence type="ECO:0000256" key="1">
    <source>
        <dbReference type="SAM" id="Phobius"/>
    </source>
</evidence>
<name>A0AAW5ZR01_RALSL</name>
<feature type="transmembrane region" description="Helical" evidence="1">
    <location>
        <begin position="6"/>
        <end position="27"/>
    </location>
</feature>
<feature type="transmembrane region" description="Helical" evidence="1">
    <location>
        <begin position="39"/>
        <end position="60"/>
    </location>
</feature>
<keyword evidence="1" id="KW-0812">Transmembrane</keyword>
<proteinExistence type="predicted"/>
<sequence length="117" mass="11962">MAVEVAIPIAAGLAVSLYLRGVTHRLLVDLCGTQARSDFWVRVTAILITGIPLLLVLAFGRSGHPDAVIGDVARRALSMTTLGIVIAVGAMARAIMGSIPKAAAGPQPGPQPIEASA</sequence>
<accession>A0AAW5ZR01</accession>
<evidence type="ECO:0000313" key="2">
    <source>
        <dbReference type="EMBL" id="MDB0571858.1"/>
    </source>
</evidence>